<comment type="caution">
    <text evidence="8">The sequence shown here is derived from an EMBL/GenBank/DDBJ whole genome shotgun (WGS) entry which is preliminary data.</text>
</comment>
<evidence type="ECO:0000256" key="2">
    <source>
        <dbReference type="ARBA" id="ARBA00008127"/>
    </source>
</evidence>
<dbReference type="EMBL" id="JBCNJP010000007">
    <property type="protein sequence ID" value="KAK9075743.1"/>
    <property type="molecule type" value="Genomic_DNA"/>
</dbReference>
<evidence type="ECO:0000256" key="7">
    <source>
        <dbReference type="RuleBase" id="RU367102"/>
    </source>
</evidence>
<protein>
    <recommendedName>
        <fullName evidence="7">Epidermal patterning factor-like protein</fullName>
    </recommendedName>
</protein>
<keyword evidence="9" id="KW-1185">Reference proteome</keyword>
<gene>
    <name evidence="8" type="ORF">SSX86_004072</name>
</gene>
<comment type="similarity">
    <text evidence="2 7">Belongs to the plant cysteine rich small secretory peptide family. Epidermal patterning factor subfamily.</text>
</comment>
<dbReference type="InterPro" id="IPR039455">
    <property type="entry name" value="EPFL"/>
</dbReference>
<keyword evidence="3 7" id="KW-0217">Developmental protein</keyword>
<name>A0AAP0DRG5_9ASTR</name>
<feature type="chain" id="PRO_5042662025" description="Epidermal patterning factor-like protein" evidence="7">
    <location>
        <begin position="22"/>
        <end position="119"/>
    </location>
</feature>
<keyword evidence="6" id="KW-1015">Disulfide bond</keyword>
<dbReference type="GO" id="GO:0005576">
    <property type="term" value="C:extracellular region"/>
    <property type="evidence" value="ECO:0007669"/>
    <property type="project" value="UniProtKB-SubCell"/>
</dbReference>
<evidence type="ECO:0000256" key="6">
    <source>
        <dbReference type="ARBA" id="ARBA00023157"/>
    </source>
</evidence>
<evidence type="ECO:0000256" key="4">
    <source>
        <dbReference type="ARBA" id="ARBA00022525"/>
    </source>
</evidence>
<comment type="subcellular location">
    <subcellularLocation>
        <location evidence="1 7">Secreted</location>
    </subcellularLocation>
</comment>
<dbReference type="Proteomes" id="UP001408789">
    <property type="component" value="Unassembled WGS sequence"/>
</dbReference>
<comment type="function">
    <text evidence="7">Controls stomatal patterning.</text>
</comment>
<feature type="signal peptide" evidence="7">
    <location>
        <begin position="1"/>
        <end position="21"/>
    </location>
</feature>
<keyword evidence="4 7" id="KW-0964">Secreted</keyword>
<dbReference type="GO" id="GO:0010052">
    <property type="term" value="P:guard cell differentiation"/>
    <property type="evidence" value="ECO:0007669"/>
    <property type="project" value="UniProtKB-UniRule"/>
</dbReference>
<dbReference type="PANTHER" id="PTHR33109">
    <property type="entry name" value="EPIDERMAL PATTERNING FACTOR-LIKE PROTEIN 4"/>
    <property type="match status" value="1"/>
</dbReference>
<organism evidence="8 9">
    <name type="scientific">Deinandra increscens subsp. villosa</name>
    <dbReference type="NCBI Taxonomy" id="3103831"/>
    <lineage>
        <taxon>Eukaryota</taxon>
        <taxon>Viridiplantae</taxon>
        <taxon>Streptophyta</taxon>
        <taxon>Embryophyta</taxon>
        <taxon>Tracheophyta</taxon>
        <taxon>Spermatophyta</taxon>
        <taxon>Magnoliopsida</taxon>
        <taxon>eudicotyledons</taxon>
        <taxon>Gunneridae</taxon>
        <taxon>Pentapetalae</taxon>
        <taxon>asterids</taxon>
        <taxon>campanulids</taxon>
        <taxon>Asterales</taxon>
        <taxon>Asteraceae</taxon>
        <taxon>Asteroideae</taxon>
        <taxon>Heliantheae alliance</taxon>
        <taxon>Madieae</taxon>
        <taxon>Madiinae</taxon>
        <taxon>Deinandra</taxon>
    </lineage>
</organism>
<evidence type="ECO:0000256" key="5">
    <source>
        <dbReference type="ARBA" id="ARBA00022729"/>
    </source>
</evidence>
<evidence type="ECO:0000256" key="3">
    <source>
        <dbReference type="ARBA" id="ARBA00022473"/>
    </source>
</evidence>
<accession>A0AAP0DRG5</accession>
<keyword evidence="5 7" id="KW-0732">Signal</keyword>
<reference evidence="8 9" key="1">
    <citation type="submission" date="2024-04" db="EMBL/GenBank/DDBJ databases">
        <title>The reference genome of an endangered Asteraceae, Deinandra increscens subsp. villosa, native to the Central Coast of California.</title>
        <authorList>
            <person name="Guilliams M."/>
            <person name="Hasenstab-Lehman K."/>
            <person name="Meyer R."/>
            <person name="Mcevoy S."/>
        </authorList>
    </citation>
    <scope>NUCLEOTIDE SEQUENCE [LARGE SCALE GENOMIC DNA]</scope>
    <source>
        <tissue evidence="8">Leaf</tissue>
    </source>
</reference>
<sequence>MDRRIWLFVIVVHIMMSWVCARRNMHFAASSGLLNQGQILQSHRTPFVMQKKKGIGCSRAKEEEVLSRLGSRPPRCEHRCRGCEPCSPTQVATVRFGPQYANYEPEGWKCKCGSVFYNP</sequence>
<dbReference type="AlphaFoldDB" id="A0AAP0DRG5"/>
<dbReference type="PANTHER" id="PTHR33109:SF74">
    <property type="entry name" value="EPIDERMAL PATTERNING FACTOR-LIKE PROTEIN"/>
    <property type="match status" value="1"/>
</dbReference>
<evidence type="ECO:0000256" key="1">
    <source>
        <dbReference type="ARBA" id="ARBA00004613"/>
    </source>
</evidence>
<proteinExistence type="inferred from homology"/>
<evidence type="ECO:0000313" key="9">
    <source>
        <dbReference type="Proteomes" id="UP001408789"/>
    </source>
</evidence>
<evidence type="ECO:0000313" key="8">
    <source>
        <dbReference type="EMBL" id="KAK9075743.1"/>
    </source>
</evidence>
<dbReference type="Pfam" id="PF17181">
    <property type="entry name" value="EPF"/>
    <property type="match status" value="1"/>
</dbReference>